<evidence type="ECO:0000256" key="1">
    <source>
        <dbReference type="HAMAP-Rule" id="MF_00386"/>
    </source>
</evidence>
<dbReference type="InterPro" id="IPR002696">
    <property type="entry name" value="Membr_insert_effic_factor_YidD"/>
</dbReference>
<comment type="caution">
    <text evidence="2">The sequence shown here is derived from an EMBL/GenBank/DDBJ whole genome shotgun (WGS) entry which is preliminary data.</text>
</comment>
<dbReference type="Proteomes" id="UP001597145">
    <property type="component" value="Unassembled WGS sequence"/>
</dbReference>
<dbReference type="PANTHER" id="PTHR33383:SF1">
    <property type="entry name" value="MEMBRANE PROTEIN INSERTION EFFICIENCY FACTOR-RELATED"/>
    <property type="match status" value="1"/>
</dbReference>
<reference evidence="3" key="1">
    <citation type="journal article" date="2019" name="Int. J. Syst. Evol. Microbiol.">
        <title>The Global Catalogue of Microorganisms (GCM) 10K type strain sequencing project: providing services to taxonomists for standard genome sequencing and annotation.</title>
        <authorList>
            <consortium name="The Broad Institute Genomics Platform"/>
            <consortium name="The Broad Institute Genome Sequencing Center for Infectious Disease"/>
            <person name="Wu L."/>
            <person name="Ma J."/>
        </authorList>
    </citation>
    <scope>NUCLEOTIDE SEQUENCE [LARGE SCALE GENOMIC DNA]</scope>
    <source>
        <strain evidence="3">JCM 12165</strain>
    </source>
</reference>
<dbReference type="EMBL" id="JBHUCP010000001">
    <property type="protein sequence ID" value="MFD1528086.1"/>
    <property type="molecule type" value="Genomic_DNA"/>
</dbReference>
<evidence type="ECO:0000313" key="3">
    <source>
        <dbReference type="Proteomes" id="UP001597145"/>
    </source>
</evidence>
<dbReference type="Pfam" id="PF01809">
    <property type="entry name" value="YidD"/>
    <property type="match status" value="1"/>
</dbReference>
<dbReference type="NCBIfam" id="TIGR00278">
    <property type="entry name" value="membrane protein insertion efficiency factor YidD"/>
    <property type="match status" value="1"/>
</dbReference>
<dbReference type="HAMAP" id="MF_00386">
    <property type="entry name" value="UPF0161_YidD"/>
    <property type="match status" value="1"/>
</dbReference>
<proteinExistence type="inferred from homology"/>
<accession>A0ABW4FEE0</accession>
<dbReference type="RefSeq" id="WP_343972259.1">
    <property type="nucleotide sequence ID" value="NZ_BAAAJG010000003.1"/>
</dbReference>
<dbReference type="PANTHER" id="PTHR33383">
    <property type="entry name" value="MEMBRANE PROTEIN INSERTION EFFICIENCY FACTOR-RELATED"/>
    <property type="match status" value="1"/>
</dbReference>
<keyword evidence="1" id="KW-1003">Cell membrane</keyword>
<organism evidence="2 3">
    <name type="scientific">Pseudonocardia aurantiaca</name>
    <dbReference type="NCBI Taxonomy" id="75290"/>
    <lineage>
        <taxon>Bacteria</taxon>
        <taxon>Bacillati</taxon>
        <taxon>Actinomycetota</taxon>
        <taxon>Actinomycetes</taxon>
        <taxon>Pseudonocardiales</taxon>
        <taxon>Pseudonocardiaceae</taxon>
        <taxon>Pseudonocardia</taxon>
    </lineage>
</organism>
<comment type="function">
    <text evidence="1">Could be involved in insertion of integral membrane proteins into the membrane.</text>
</comment>
<sequence>MSDDGKRAPVARALIGALRFYQRWISPALPPTCRFYPTCSAYAIEALQVHGPLRGSWLTVRRLLRCAPWHPGGIDPVPPRRPCSARTHHEEQAPC</sequence>
<keyword evidence="1" id="KW-0472">Membrane</keyword>
<comment type="similarity">
    <text evidence="1">Belongs to the UPF0161 family.</text>
</comment>
<comment type="subcellular location">
    <subcellularLocation>
        <location evidence="1">Cell membrane</location>
        <topology evidence="1">Peripheral membrane protein</topology>
        <orientation evidence="1">Cytoplasmic side</orientation>
    </subcellularLocation>
</comment>
<gene>
    <name evidence="2" type="primary">yidD</name>
    <name evidence="2" type="ORF">ACFSCY_01380</name>
</gene>
<name>A0ABW4FEE0_9PSEU</name>
<evidence type="ECO:0000313" key="2">
    <source>
        <dbReference type="EMBL" id="MFD1528086.1"/>
    </source>
</evidence>
<protein>
    <recommendedName>
        <fullName evidence="1">Putative membrane protein insertion efficiency factor</fullName>
    </recommendedName>
</protein>
<dbReference type="SMART" id="SM01234">
    <property type="entry name" value="Haemolytic"/>
    <property type="match status" value="1"/>
</dbReference>
<keyword evidence="3" id="KW-1185">Reference proteome</keyword>